<protein>
    <submittedName>
        <fullName evidence="2">Uncharacterized protein</fullName>
    </submittedName>
</protein>
<evidence type="ECO:0000313" key="2">
    <source>
        <dbReference type="WBParaSite" id="JU765_v2.g18529.t1"/>
    </source>
</evidence>
<evidence type="ECO:0000313" key="1">
    <source>
        <dbReference type="Proteomes" id="UP000887576"/>
    </source>
</evidence>
<reference evidence="2" key="1">
    <citation type="submission" date="2022-11" db="UniProtKB">
        <authorList>
            <consortium name="WormBaseParasite"/>
        </authorList>
    </citation>
    <scope>IDENTIFICATION</scope>
</reference>
<accession>A0AC34QQW3</accession>
<organism evidence="1 2">
    <name type="scientific">Panagrolaimus sp. JU765</name>
    <dbReference type="NCBI Taxonomy" id="591449"/>
    <lineage>
        <taxon>Eukaryota</taxon>
        <taxon>Metazoa</taxon>
        <taxon>Ecdysozoa</taxon>
        <taxon>Nematoda</taxon>
        <taxon>Chromadorea</taxon>
        <taxon>Rhabditida</taxon>
        <taxon>Tylenchina</taxon>
        <taxon>Panagrolaimomorpha</taxon>
        <taxon>Panagrolaimoidea</taxon>
        <taxon>Panagrolaimidae</taxon>
        <taxon>Panagrolaimus</taxon>
    </lineage>
</organism>
<dbReference type="WBParaSite" id="JU765_v2.g18529.t1">
    <property type="protein sequence ID" value="JU765_v2.g18529.t1"/>
    <property type="gene ID" value="JU765_v2.g18529"/>
</dbReference>
<sequence>MTDKDEDLNGPTPEELRLSKNLEPIWYNLTMRVYVPGFIDLPKEKNLTFSGALIIKFKVKETTNKIELNSLHLDLPTETNEYAILIDGLNPKMNETKSNLSENIKRRRRSILRSHSGINITKITVNETLEKVVFDLDGDLQKGQEYYFQ</sequence>
<proteinExistence type="predicted"/>
<dbReference type="Proteomes" id="UP000887576">
    <property type="component" value="Unplaced"/>
</dbReference>
<name>A0AC34QQW3_9BILA</name>